<feature type="region of interest" description="Disordered" evidence="1">
    <location>
        <begin position="292"/>
        <end position="339"/>
    </location>
</feature>
<sequence>MMSNWIRVPLGMLAGLLIYIVVSQAGDDRTLEMKISAEQATQEDIQKAKGYLAGFLETCPTLFNKFEDRIVEGPTIELKSPMPYREDTYGWPLEVEVSLVVAPDGGVASGHHVYYYLWDDVWLTQKHQGAEFCGRQGKAGRDTVVYTKGEPKSNAPIGVTIDPAEKAESEAIASKLGLSHGERYSYREWRLDTLERFRYHLPAIGDCGTWTEPKDCDRQARYEGVELIYCSHGKDRYGACVRPGDGPFLETYYLTEHDVTLLAEEHLTDEGSYFKLLQLAEDANQIFTKTEFTARSPMPQSQRPGPGHPDLSLGSPHALDHPDRSESSQCSRHGLRCSG</sequence>
<evidence type="ECO:0000256" key="1">
    <source>
        <dbReference type="SAM" id="MobiDB-lite"/>
    </source>
</evidence>
<dbReference type="EMBL" id="LFBU01000001">
    <property type="protein sequence ID" value="KMQ73850.1"/>
    <property type="molecule type" value="Genomic_DNA"/>
</dbReference>
<gene>
    <name evidence="2" type="ORF">Msub_10011</name>
</gene>
<keyword evidence="3" id="KW-1185">Reference proteome</keyword>
<feature type="compositionally biased region" description="Polar residues" evidence="1">
    <location>
        <begin position="292"/>
        <end position="303"/>
    </location>
</feature>
<dbReference type="STRING" id="1658765.Msub_10011"/>
<evidence type="ECO:0000313" key="3">
    <source>
        <dbReference type="Proteomes" id="UP000036102"/>
    </source>
</evidence>
<comment type="caution">
    <text evidence="2">The sequence shown here is derived from an EMBL/GenBank/DDBJ whole genome shotgun (WGS) entry which is preliminary data.</text>
</comment>
<evidence type="ECO:0000313" key="2">
    <source>
        <dbReference type="EMBL" id="KMQ73850.1"/>
    </source>
</evidence>
<protein>
    <submittedName>
        <fullName evidence="2">Uncharacterized protein</fullName>
    </submittedName>
</protein>
<organism evidence="2 3">
    <name type="scientific">Marinobacter subterrani</name>
    <dbReference type="NCBI Taxonomy" id="1658765"/>
    <lineage>
        <taxon>Bacteria</taxon>
        <taxon>Pseudomonadati</taxon>
        <taxon>Pseudomonadota</taxon>
        <taxon>Gammaproteobacteria</taxon>
        <taxon>Pseudomonadales</taxon>
        <taxon>Marinobacteraceae</taxon>
        <taxon>Marinobacter</taxon>
    </lineage>
</organism>
<accession>A0A0J7LY75</accession>
<proteinExistence type="predicted"/>
<dbReference type="AlphaFoldDB" id="A0A0J7LY75"/>
<dbReference type="Proteomes" id="UP000036102">
    <property type="component" value="Unassembled WGS sequence"/>
</dbReference>
<name>A0A0J7LY75_9GAMM</name>
<reference evidence="2 3" key="1">
    <citation type="submission" date="2015-06" db="EMBL/GenBank/DDBJ databases">
        <title>Marinobacter subterrani, a genetically tractable neutrophilic iron-oxidizing strain isolated from the Soudan Iron Mine.</title>
        <authorList>
            <person name="Bonis B.M."/>
            <person name="Gralnick J.A."/>
        </authorList>
    </citation>
    <scope>NUCLEOTIDE SEQUENCE [LARGE SCALE GENOMIC DNA]</scope>
    <source>
        <strain evidence="2 3">JG233</strain>
    </source>
</reference>